<accession>A0A6D2JKL9</accession>
<evidence type="ECO:0000313" key="3">
    <source>
        <dbReference type="Proteomes" id="UP000467841"/>
    </source>
</evidence>
<proteinExistence type="predicted"/>
<dbReference type="EMBL" id="CACVBM020001226">
    <property type="protein sequence ID" value="CAA7040265.1"/>
    <property type="molecule type" value="Genomic_DNA"/>
</dbReference>
<organism evidence="2 3">
    <name type="scientific">Microthlaspi erraticum</name>
    <dbReference type="NCBI Taxonomy" id="1685480"/>
    <lineage>
        <taxon>Eukaryota</taxon>
        <taxon>Viridiplantae</taxon>
        <taxon>Streptophyta</taxon>
        <taxon>Embryophyta</taxon>
        <taxon>Tracheophyta</taxon>
        <taxon>Spermatophyta</taxon>
        <taxon>Magnoliopsida</taxon>
        <taxon>eudicotyledons</taxon>
        <taxon>Gunneridae</taxon>
        <taxon>Pentapetalae</taxon>
        <taxon>rosids</taxon>
        <taxon>malvids</taxon>
        <taxon>Brassicales</taxon>
        <taxon>Brassicaceae</taxon>
        <taxon>Coluteocarpeae</taxon>
        <taxon>Microthlaspi</taxon>
    </lineage>
</organism>
<keyword evidence="3" id="KW-1185">Reference proteome</keyword>
<dbReference type="Proteomes" id="UP000467841">
    <property type="component" value="Unassembled WGS sequence"/>
</dbReference>
<evidence type="ECO:0000313" key="2">
    <source>
        <dbReference type="EMBL" id="CAA7040265.1"/>
    </source>
</evidence>
<gene>
    <name evidence="1" type="ORF">MERR_LOCUS1123</name>
    <name evidence="2" type="ORF">MERR_LOCUS27500</name>
</gene>
<reference evidence="2 3" key="1">
    <citation type="submission" date="2020-01" db="EMBL/GenBank/DDBJ databases">
        <authorList>
            <person name="Mishra B."/>
        </authorList>
    </citation>
    <scope>NUCLEOTIDE SEQUENCE [LARGE SCALE GENOMIC DNA]</scope>
</reference>
<evidence type="ECO:0000313" key="1">
    <source>
        <dbReference type="EMBL" id="CAA7013889.1"/>
    </source>
</evidence>
<dbReference type="EMBL" id="CACVBM020000066">
    <property type="protein sequence ID" value="CAA7013889.1"/>
    <property type="molecule type" value="Genomic_DNA"/>
</dbReference>
<sequence>MEDQKRTTSLTLEIDNYSEKDSSAKFLTRFSEPELHNLTERKEAGFKLECLKEKHEEIKKPTVDDIGVQQCELSFREIIVELSRETKLLVAEMKKATTVQEGDLSIKEIVAELNKDTKSMLAELKKDTKAVRDWLGGVVHSCKIRVGFADVGKPKID</sequence>
<name>A0A6D2JKL9_9BRAS</name>
<protein>
    <submittedName>
        <fullName evidence="2">Uncharacterized protein</fullName>
    </submittedName>
</protein>
<dbReference type="AlphaFoldDB" id="A0A6D2JKL9"/>